<dbReference type="Bgee" id="ENSCPOG00000015386">
    <property type="expression patterns" value="Expressed in testis and 13 other cell types or tissues"/>
</dbReference>
<keyword evidence="1 2" id="KW-0949">S-adenosyl-L-methionine</keyword>
<dbReference type="SUPFAM" id="SSF53335">
    <property type="entry name" value="S-adenosyl-L-methionine-dependent methyltransferases"/>
    <property type="match status" value="1"/>
</dbReference>
<dbReference type="EMBL" id="AAKN02026490">
    <property type="status" value="NOT_ANNOTATED_CDS"/>
    <property type="molecule type" value="Genomic_DNA"/>
</dbReference>
<dbReference type="CDD" id="cd02440">
    <property type="entry name" value="AdoMet_MTases"/>
    <property type="match status" value="1"/>
</dbReference>
<keyword evidence="2" id="KW-0808">Transferase</keyword>
<dbReference type="GO" id="GO:0042054">
    <property type="term" value="F:histone methyltransferase activity"/>
    <property type="evidence" value="ECO:0007669"/>
    <property type="project" value="TreeGrafter"/>
</dbReference>
<evidence type="ECO:0000313" key="4">
    <source>
        <dbReference type="Proteomes" id="UP000005447"/>
    </source>
</evidence>
<organism evidence="3 4">
    <name type="scientific">Cavia porcellus</name>
    <name type="common">Guinea pig</name>
    <dbReference type="NCBI Taxonomy" id="10141"/>
    <lineage>
        <taxon>Eukaryota</taxon>
        <taxon>Metazoa</taxon>
        <taxon>Chordata</taxon>
        <taxon>Craniata</taxon>
        <taxon>Vertebrata</taxon>
        <taxon>Euteleostomi</taxon>
        <taxon>Mammalia</taxon>
        <taxon>Eutheria</taxon>
        <taxon>Euarchontoglires</taxon>
        <taxon>Glires</taxon>
        <taxon>Rodentia</taxon>
        <taxon>Hystricomorpha</taxon>
        <taxon>Caviidae</taxon>
        <taxon>Cavia</taxon>
    </lineage>
</organism>
<dbReference type="AlphaFoldDB" id="A0A286XIM9"/>
<dbReference type="Ensembl" id="ENSCPOT00000040117.1">
    <property type="protein sequence ID" value="ENSCPOP00000025326.1"/>
    <property type="gene ID" value="ENSCPOG00000015386.4"/>
</dbReference>
<accession>A0A286XIM9</accession>
<dbReference type="Proteomes" id="UP000005447">
    <property type="component" value="Unassembled WGS sequence"/>
</dbReference>
<dbReference type="GO" id="GO:0016274">
    <property type="term" value="F:protein-arginine N-methyltransferase activity"/>
    <property type="evidence" value="ECO:0007669"/>
    <property type="project" value="InterPro"/>
</dbReference>
<evidence type="ECO:0000256" key="1">
    <source>
        <dbReference type="ARBA" id="ARBA00022691"/>
    </source>
</evidence>
<evidence type="ECO:0000256" key="2">
    <source>
        <dbReference type="PROSITE-ProRule" id="PRU01015"/>
    </source>
</evidence>
<keyword evidence="2" id="KW-0489">Methyltransferase</keyword>
<dbReference type="EMBL" id="AAKN02026491">
    <property type="status" value="NOT_ANNOTATED_CDS"/>
    <property type="molecule type" value="Genomic_DNA"/>
</dbReference>
<evidence type="ECO:0000313" key="3">
    <source>
        <dbReference type="Ensembl" id="ENSCPOP00000025326.1"/>
    </source>
</evidence>
<dbReference type="GeneTree" id="ENSGT00940000156879"/>
<reference evidence="3" key="3">
    <citation type="submission" date="2025-09" db="UniProtKB">
        <authorList>
            <consortium name="Ensembl"/>
        </authorList>
    </citation>
    <scope>IDENTIFICATION</scope>
    <source>
        <strain evidence="3">2N</strain>
    </source>
</reference>
<dbReference type="PANTHER" id="PTHR11006">
    <property type="entry name" value="PROTEIN ARGININE N-METHYLTRANSFERASE"/>
    <property type="match status" value="1"/>
</dbReference>
<dbReference type="VEuPathDB" id="HostDB:ENSCPOG00000015386"/>
<dbReference type="FunFam" id="3.40.50.150:FF:000071">
    <property type="entry name" value="Protein arginine N-methyltransferase 7"/>
    <property type="match status" value="1"/>
</dbReference>
<dbReference type="PANTHER" id="PTHR11006:SF4">
    <property type="entry name" value="PROTEIN ARGININE N-METHYLTRANSFERASE 7"/>
    <property type="match status" value="1"/>
</dbReference>
<reference evidence="4" key="1">
    <citation type="journal article" date="2011" name="Nature">
        <title>A high-resolution map of human evolutionary constraint using 29 mammals.</title>
        <authorList>
            <person name="Lindblad-Toh K."/>
            <person name="Garber M."/>
            <person name="Zuk O."/>
            <person name="Lin M.F."/>
            <person name="Parker B.J."/>
            <person name="Washietl S."/>
            <person name="Kheradpour P."/>
            <person name="Ernst J."/>
            <person name="Jordan G."/>
            <person name="Mauceli E."/>
            <person name="Ward L.D."/>
            <person name="Lowe C.B."/>
            <person name="Holloway A.K."/>
            <person name="Clamp M."/>
            <person name="Gnerre S."/>
            <person name="Alfoldi J."/>
            <person name="Beal K."/>
            <person name="Chang J."/>
            <person name="Clawson H."/>
            <person name="Cuff J."/>
            <person name="Di Palma F."/>
            <person name="Fitzgerald S."/>
            <person name="Flicek P."/>
            <person name="Guttman M."/>
            <person name="Hubisz M.J."/>
            <person name="Jaffe D.B."/>
            <person name="Jungreis I."/>
            <person name="Kent W.J."/>
            <person name="Kostka D."/>
            <person name="Lara M."/>
            <person name="Martins A.L."/>
            <person name="Massingham T."/>
            <person name="Moltke I."/>
            <person name="Raney B.J."/>
            <person name="Rasmussen M.D."/>
            <person name="Robinson J."/>
            <person name="Stark A."/>
            <person name="Vilella A.J."/>
            <person name="Wen J."/>
            <person name="Xie X."/>
            <person name="Zody M.C."/>
            <person name="Baldwin J."/>
            <person name="Bloom T."/>
            <person name="Chin C.W."/>
            <person name="Heiman D."/>
            <person name="Nicol R."/>
            <person name="Nusbaum C."/>
            <person name="Young S."/>
            <person name="Wilkinson J."/>
            <person name="Worley K.C."/>
            <person name="Kovar C.L."/>
            <person name="Muzny D.M."/>
            <person name="Gibbs R.A."/>
            <person name="Cree A."/>
            <person name="Dihn H.H."/>
            <person name="Fowler G."/>
            <person name="Jhangiani S."/>
            <person name="Joshi V."/>
            <person name="Lee S."/>
            <person name="Lewis L.R."/>
            <person name="Nazareth L.V."/>
            <person name="Okwuonu G."/>
            <person name="Santibanez J."/>
            <person name="Warren W.C."/>
            <person name="Mardis E.R."/>
            <person name="Weinstock G.M."/>
            <person name="Wilson R.K."/>
            <person name="Delehaunty K."/>
            <person name="Dooling D."/>
            <person name="Fronik C."/>
            <person name="Fulton L."/>
            <person name="Fulton B."/>
            <person name="Graves T."/>
            <person name="Minx P."/>
            <person name="Sodergren E."/>
            <person name="Birney E."/>
            <person name="Margulies E.H."/>
            <person name="Herrero J."/>
            <person name="Green E.D."/>
            <person name="Haussler D."/>
            <person name="Siepel A."/>
            <person name="Goldman N."/>
            <person name="Pollard K.S."/>
            <person name="Pedersen J.S."/>
            <person name="Lander E.S."/>
            <person name="Kellis M."/>
        </authorList>
    </citation>
    <scope>NUCLEOTIDE SEQUENCE [LARGE SCALE GENOMIC DNA]</scope>
    <source>
        <strain evidence="4">2N</strain>
    </source>
</reference>
<keyword evidence="4" id="KW-1185">Reference proteome</keyword>
<dbReference type="PROSITE" id="PS51678">
    <property type="entry name" value="SAM_MT_PRMT"/>
    <property type="match status" value="1"/>
</dbReference>
<dbReference type="InterPro" id="IPR025799">
    <property type="entry name" value="Arg_MeTrfase"/>
</dbReference>
<proteinExistence type="predicted"/>
<sequence>MKVFCGRANPTTGSMEWLEEDEYYDYHQEINTKYYEGIRAAVRRVKDRGQKALVVDIGTGTGLLSMMAVTAGADFCYAIEVFKPMADAAVKIVEENGFSDKIKVINKHSTEVTVGPDGDMPCRANILVTELFDTELIGEGALPSYEHAHRHLVQVGALGLAKVCCYILSWCIHSALLRWRKPLF</sequence>
<dbReference type="InterPro" id="IPR029063">
    <property type="entry name" value="SAM-dependent_MTases_sf"/>
</dbReference>
<name>A0A286XIM9_CAVPO</name>
<dbReference type="Pfam" id="PF06325">
    <property type="entry name" value="PrmA"/>
    <property type="match status" value="1"/>
</dbReference>
<reference evidence="3" key="2">
    <citation type="submission" date="2025-08" db="UniProtKB">
        <authorList>
            <consortium name="Ensembl"/>
        </authorList>
    </citation>
    <scope>IDENTIFICATION</scope>
    <source>
        <strain evidence="3">2N</strain>
    </source>
</reference>
<protein>
    <submittedName>
        <fullName evidence="3">Protein arginine methyltransferase 7</fullName>
    </submittedName>
</protein>
<gene>
    <name evidence="3" type="primary">PRMT7</name>
</gene>
<dbReference type="GO" id="GO:0032259">
    <property type="term" value="P:methylation"/>
    <property type="evidence" value="ECO:0007669"/>
    <property type="project" value="UniProtKB-KW"/>
</dbReference>
<dbReference type="Gene3D" id="3.40.50.150">
    <property type="entry name" value="Vaccinia Virus protein VP39"/>
    <property type="match status" value="1"/>
</dbReference>